<protein>
    <submittedName>
        <fullName evidence="3">Diguanylate cyclase</fullName>
    </submittedName>
</protein>
<dbReference type="PANTHER" id="PTHR45138:SF9">
    <property type="entry name" value="DIGUANYLATE CYCLASE DGCM-RELATED"/>
    <property type="match status" value="1"/>
</dbReference>
<dbReference type="NCBIfam" id="TIGR00254">
    <property type="entry name" value="GGDEF"/>
    <property type="match status" value="1"/>
</dbReference>
<organism evidence="3 4">
    <name type="scientific">Clostridium perfringens</name>
    <dbReference type="NCBI Taxonomy" id="1502"/>
    <lineage>
        <taxon>Bacteria</taxon>
        <taxon>Bacillati</taxon>
        <taxon>Bacillota</taxon>
        <taxon>Clostridia</taxon>
        <taxon>Eubacteriales</taxon>
        <taxon>Clostridiaceae</taxon>
        <taxon>Clostridium</taxon>
    </lineage>
</organism>
<keyword evidence="1" id="KW-0812">Transmembrane</keyword>
<feature type="non-terminal residue" evidence="3">
    <location>
        <position position="123"/>
    </location>
</feature>
<evidence type="ECO:0000256" key="1">
    <source>
        <dbReference type="SAM" id="Phobius"/>
    </source>
</evidence>
<evidence type="ECO:0000313" key="3">
    <source>
        <dbReference type="EMBL" id="MDZ7544081.1"/>
    </source>
</evidence>
<sequence length="123" mass="14415">LIMDIVCMPNVLVNKNFQNDLILSGIFFITSWTLGFYVKIEGEHISKLEELVNKDGLTGVFNHRYFHDALKEKITLSEKLKEKVSMIFVDIDYFKHYNDLYGHQKGDEVLRCIGNILKENMRE</sequence>
<dbReference type="Pfam" id="PF00990">
    <property type="entry name" value="GGDEF"/>
    <property type="match status" value="1"/>
</dbReference>
<dbReference type="InterPro" id="IPR043128">
    <property type="entry name" value="Rev_trsase/Diguanyl_cyclase"/>
</dbReference>
<dbReference type="PROSITE" id="PS50887">
    <property type="entry name" value="GGDEF"/>
    <property type="match status" value="1"/>
</dbReference>
<dbReference type="PANTHER" id="PTHR45138">
    <property type="entry name" value="REGULATORY COMPONENTS OF SENSORY TRANSDUCTION SYSTEM"/>
    <property type="match status" value="1"/>
</dbReference>
<dbReference type="CDD" id="cd01949">
    <property type="entry name" value="GGDEF"/>
    <property type="match status" value="1"/>
</dbReference>
<dbReference type="Proteomes" id="UP001288944">
    <property type="component" value="Unassembled WGS sequence"/>
</dbReference>
<dbReference type="GO" id="GO:0005886">
    <property type="term" value="C:plasma membrane"/>
    <property type="evidence" value="ECO:0007669"/>
    <property type="project" value="TreeGrafter"/>
</dbReference>
<reference evidence="3" key="1">
    <citation type="submission" date="2019-11" db="EMBL/GenBank/DDBJ databases">
        <title>Characterization of Clostridium perfringens isolates from swine manure treated agricultural soils.</title>
        <authorList>
            <person name="Wushke S.T."/>
        </authorList>
    </citation>
    <scope>NUCLEOTIDE SEQUENCE</scope>
    <source>
        <strain evidence="3">X62</strain>
    </source>
</reference>
<dbReference type="InterPro" id="IPR029787">
    <property type="entry name" value="Nucleotide_cyclase"/>
</dbReference>
<feature type="domain" description="GGDEF" evidence="2">
    <location>
        <begin position="82"/>
        <end position="123"/>
    </location>
</feature>
<gene>
    <name evidence="3" type="ORF">GNF83_23550</name>
</gene>
<keyword evidence="1" id="KW-1133">Transmembrane helix</keyword>
<dbReference type="GO" id="GO:0052621">
    <property type="term" value="F:diguanylate cyclase activity"/>
    <property type="evidence" value="ECO:0007669"/>
    <property type="project" value="TreeGrafter"/>
</dbReference>
<feature type="transmembrane region" description="Helical" evidence="1">
    <location>
        <begin position="21"/>
        <end position="38"/>
    </location>
</feature>
<dbReference type="AlphaFoldDB" id="A0AAW9KB82"/>
<dbReference type="GO" id="GO:0043709">
    <property type="term" value="P:cell adhesion involved in single-species biofilm formation"/>
    <property type="evidence" value="ECO:0007669"/>
    <property type="project" value="TreeGrafter"/>
</dbReference>
<dbReference type="EMBL" id="WNUR01002016">
    <property type="protein sequence ID" value="MDZ7544081.1"/>
    <property type="molecule type" value="Genomic_DNA"/>
</dbReference>
<name>A0AAW9KB82_CLOPF</name>
<comment type="caution">
    <text evidence="3">The sequence shown here is derived from an EMBL/GenBank/DDBJ whole genome shotgun (WGS) entry which is preliminary data.</text>
</comment>
<dbReference type="InterPro" id="IPR050469">
    <property type="entry name" value="Diguanylate_Cyclase"/>
</dbReference>
<dbReference type="SUPFAM" id="SSF55073">
    <property type="entry name" value="Nucleotide cyclase"/>
    <property type="match status" value="1"/>
</dbReference>
<dbReference type="InterPro" id="IPR000160">
    <property type="entry name" value="GGDEF_dom"/>
</dbReference>
<feature type="non-terminal residue" evidence="3">
    <location>
        <position position="1"/>
    </location>
</feature>
<accession>A0AAW9KB82</accession>
<evidence type="ECO:0000313" key="4">
    <source>
        <dbReference type="Proteomes" id="UP001288944"/>
    </source>
</evidence>
<keyword evidence="1" id="KW-0472">Membrane</keyword>
<dbReference type="Gene3D" id="3.30.70.270">
    <property type="match status" value="1"/>
</dbReference>
<proteinExistence type="predicted"/>
<dbReference type="GO" id="GO:1902201">
    <property type="term" value="P:negative regulation of bacterial-type flagellum-dependent cell motility"/>
    <property type="evidence" value="ECO:0007669"/>
    <property type="project" value="TreeGrafter"/>
</dbReference>
<evidence type="ECO:0000259" key="2">
    <source>
        <dbReference type="PROSITE" id="PS50887"/>
    </source>
</evidence>